<gene>
    <name evidence="2" type="primary">fimI_2</name>
    <name evidence="2" type="ORF">NCTC13465_03951</name>
</gene>
<accession>A0A2X3H9R2</accession>
<dbReference type="GO" id="GO:0007155">
    <property type="term" value="P:cell adhesion"/>
    <property type="evidence" value="ECO:0007669"/>
    <property type="project" value="InterPro"/>
</dbReference>
<evidence type="ECO:0000313" key="2">
    <source>
        <dbReference type="EMBL" id="SQC45399.1"/>
    </source>
</evidence>
<reference evidence="2 3" key="1">
    <citation type="submission" date="2018-06" db="EMBL/GenBank/DDBJ databases">
        <authorList>
            <consortium name="Pathogen Informatics"/>
            <person name="Doyle S."/>
        </authorList>
    </citation>
    <scope>NUCLEOTIDE SEQUENCE [LARGE SCALE GENOMIC DNA]</scope>
    <source>
        <strain evidence="2 3">NCTC13465</strain>
    </source>
</reference>
<sequence length="98" mass="10692">MQGMKSGLLLLLPPLALAGNHWNVTLPGGSMRFQGLIMASSCRVEAGDRQMTVNLGQISSNRISCRRRRQQPNPFRDSFTGLQYGGQPACGCDLSRRG</sequence>
<proteinExistence type="predicted"/>
<keyword evidence="1" id="KW-0732">Signal</keyword>
<dbReference type="InterPro" id="IPR008966">
    <property type="entry name" value="Adhesion_dom_sf"/>
</dbReference>
<dbReference type="AlphaFoldDB" id="A0A2X3H9R2"/>
<feature type="signal peptide" evidence="1">
    <location>
        <begin position="1"/>
        <end position="18"/>
    </location>
</feature>
<evidence type="ECO:0000256" key="1">
    <source>
        <dbReference type="SAM" id="SignalP"/>
    </source>
</evidence>
<dbReference type="SUPFAM" id="SSF49401">
    <property type="entry name" value="Bacterial adhesins"/>
    <property type="match status" value="1"/>
</dbReference>
<dbReference type="GO" id="GO:0009289">
    <property type="term" value="C:pilus"/>
    <property type="evidence" value="ECO:0007669"/>
    <property type="project" value="InterPro"/>
</dbReference>
<dbReference type="EMBL" id="UAWQ01000018">
    <property type="protein sequence ID" value="SQC45399.1"/>
    <property type="molecule type" value="Genomic_DNA"/>
</dbReference>
<evidence type="ECO:0000313" key="3">
    <source>
        <dbReference type="Proteomes" id="UP000251721"/>
    </source>
</evidence>
<organism evidence="2 3">
    <name type="scientific">Klebsiella pneumoniae</name>
    <dbReference type="NCBI Taxonomy" id="573"/>
    <lineage>
        <taxon>Bacteria</taxon>
        <taxon>Pseudomonadati</taxon>
        <taxon>Pseudomonadota</taxon>
        <taxon>Gammaproteobacteria</taxon>
        <taxon>Enterobacterales</taxon>
        <taxon>Enterobacteriaceae</taxon>
        <taxon>Klebsiella/Raoultella group</taxon>
        <taxon>Klebsiella</taxon>
        <taxon>Klebsiella pneumoniae complex</taxon>
    </lineage>
</organism>
<dbReference type="InterPro" id="IPR036937">
    <property type="entry name" value="Adhesion_dom_fimbrial_sf"/>
</dbReference>
<name>A0A2X3H9R2_KLEPN</name>
<dbReference type="Proteomes" id="UP000251721">
    <property type="component" value="Unassembled WGS sequence"/>
</dbReference>
<protein>
    <submittedName>
        <fullName evidence="2">Type 1 pilus biosynthesis fimbrial protein</fullName>
    </submittedName>
</protein>
<feature type="chain" id="PRO_5015840460" evidence="1">
    <location>
        <begin position="19"/>
        <end position="98"/>
    </location>
</feature>
<dbReference type="Gene3D" id="2.60.40.1090">
    <property type="entry name" value="Fimbrial-type adhesion domain"/>
    <property type="match status" value="1"/>
</dbReference>